<keyword evidence="1" id="KW-1133">Transmembrane helix</keyword>
<dbReference type="AlphaFoldDB" id="A0A1G5KN65"/>
<reference evidence="2 3" key="1">
    <citation type="submission" date="2016-10" db="EMBL/GenBank/DDBJ databases">
        <authorList>
            <person name="de Groot N.N."/>
        </authorList>
    </citation>
    <scope>NUCLEOTIDE SEQUENCE [LARGE SCALE GENOMIC DNA]</scope>
    <source>
        <strain evidence="2 3">CGMCC 1.7031</strain>
    </source>
</reference>
<accession>A0A1G5KN65</accession>
<evidence type="ECO:0000256" key="1">
    <source>
        <dbReference type="SAM" id="Phobius"/>
    </source>
</evidence>
<feature type="transmembrane region" description="Helical" evidence="1">
    <location>
        <begin position="146"/>
        <end position="164"/>
    </location>
</feature>
<evidence type="ECO:0000313" key="2">
    <source>
        <dbReference type="EMBL" id="SCZ02045.1"/>
    </source>
</evidence>
<sequence length="169" mass="19984">RTLFIFGRENSVRSGATTQMRETLCEILKTYTVKRTITIRRSTIFNFIFSMAFGALLLFVLEHFGQFSYLAHDDPRDNNEKISFVKYVSPDTKVFRISYKTFFDNKIETEGFGFTVGDLNYAGTEFDKYRTKVFFYQEAFKKDYKYGFGISAVFFIIIWCYLNFNIKLK</sequence>
<feature type="transmembrane region" description="Helical" evidence="1">
    <location>
        <begin position="44"/>
        <end position="61"/>
    </location>
</feature>
<dbReference type="RefSeq" id="WP_091147525.1">
    <property type="nucleotide sequence ID" value="NZ_FMVF01000068.1"/>
</dbReference>
<gene>
    <name evidence="2" type="ORF">SAMN02927903_03396</name>
</gene>
<name>A0A1G5KN65_9FLAO</name>
<evidence type="ECO:0000313" key="3">
    <source>
        <dbReference type="Proteomes" id="UP000199354"/>
    </source>
</evidence>
<keyword evidence="1" id="KW-0472">Membrane</keyword>
<protein>
    <submittedName>
        <fullName evidence="2">Uncharacterized protein</fullName>
    </submittedName>
</protein>
<keyword evidence="3" id="KW-1185">Reference proteome</keyword>
<dbReference type="Proteomes" id="UP000199354">
    <property type="component" value="Unassembled WGS sequence"/>
</dbReference>
<dbReference type="EMBL" id="FMVF01000068">
    <property type="protein sequence ID" value="SCZ02045.1"/>
    <property type="molecule type" value="Genomic_DNA"/>
</dbReference>
<proteinExistence type="predicted"/>
<feature type="non-terminal residue" evidence="2">
    <location>
        <position position="1"/>
    </location>
</feature>
<organism evidence="2 3">
    <name type="scientific">Flavobacterium caeni</name>
    <dbReference type="NCBI Taxonomy" id="490189"/>
    <lineage>
        <taxon>Bacteria</taxon>
        <taxon>Pseudomonadati</taxon>
        <taxon>Bacteroidota</taxon>
        <taxon>Flavobacteriia</taxon>
        <taxon>Flavobacteriales</taxon>
        <taxon>Flavobacteriaceae</taxon>
        <taxon>Flavobacterium</taxon>
    </lineage>
</organism>
<keyword evidence="1" id="KW-0812">Transmembrane</keyword>